<keyword evidence="1" id="KW-1133">Transmembrane helix</keyword>
<name>A0ABR8JW79_9BACT</name>
<dbReference type="EMBL" id="JACXAC010000004">
    <property type="protein sequence ID" value="MBD2722792.1"/>
    <property type="molecule type" value="Genomic_DNA"/>
</dbReference>
<reference evidence="2 3" key="1">
    <citation type="submission" date="2020-09" db="EMBL/GenBank/DDBJ databases">
        <authorList>
            <person name="Kim M.K."/>
        </authorList>
    </citation>
    <scope>NUCLEOTIDE SEQUENCE [LARGE SCALE GENOMIC DNA]</scope>
    <source>
        <strain evidence="2 3">BT189</strain>
    </source>
</reference>
<keyword evidence="1" id="KW-0812">Transmembrane</keyword>
<dbReference type="Pfam" id="PF12730">
    <property type="entry name" value="ABC2_membrane_4"/>
    <property type="match status" value="1"/>
</dbReference>
<protein>
    <submittedName>
        <fullName evidence="2">ABC transporter permease</fullName>
    </submittedName>
</protein>
<feature type="transmembrane region" description="Helical" evidence="1">
    <location>
        <begin position="38"/>
        <end position="59"/>
    </location>
</feature>
<comment type="caution">
    <text evidence="2">The sequence shown here is derived from an EMBL/GenBank/DDBJ whole genome shotgun (WGS) entry which is preliminary data.</text>
</comment>
<feature type="transmembrane region" description="Helical" evidence="1">
    <location>
        <begin position="167"/>
        <end position="191"/>
    </location>
</feature>
<proteinExistence type="predicted"/>
<evidence type="ECO:0000256" key="1">
    <source>
        <dbReference type="SAM" id="Phobius"/>
    </source>
</evidence>
<accession>A0ABR8JW79</accession>
<feature type="transmembrane region" description="Helical" evidence="1">
    <location>
        <begin position="198"/>
        <end position="218"/>
    </location>
</feature>
<keyword evidence="1" id="KW-0472">Membrane</keyword>
<sequence>MSPAIASSSPALPAVPGPFVQLGRSLTADVLKLRRTPALWLTLASGVLPVLLNFCIFYFKGHLMLKPGADGWVKYASMSWQTAAVLLPLFVVLLTSLVVGVENKAEGWKHLFALPVGRLPVWLSKLLIILGLNALAQVLFVALLLAGGYLLQALRPELRLQQFAPPFHVLGVLLGRTYLATLGIVGVQYVLSKWQSGFVLPVAAGMAGWVAGLTLMRWEHVGWIPYAGPFLTLTTTPFKAVPGLVVPAVAPHEWYQLLWFGAAVVLGYVFLRWRNLA</sequence>
<feature type="transmembrane region" description="Helical" evidence="1">
    <location>
        <begin position="254"/>
        <end position="271"/>
    </location>
</feature>
<feature type="transmembrane region" description="Helical" evidence="1">
    <location>
        <begin position="79"/>
        <end position="101"/>
    </location>
</feature>
<gene>
    <name evidence="2" type="ORF">IC234_11725</name>
</gene>
<dbReference type="Proteomes" id="UP000606003">
    <property type="component" value="Unassembled WGS sequence"/>
</dbReference>
<dbReference type="RefSeq" id="WP_190924778.1">
    <property type="nucleotide sequence ID" value="NZ_JACXAC010000004.1"/>
</dbReference>
<keyword evidence="3" id="KW-1185">Reference proteome</keyword>
<evidence type="ECO:0000313" key="3">
    <source>
        <dbReference type="Proteomes" id="UP000606003"/>
    </source>
</evidence>
<feature type="transmembrane region" description="Helical" evidence="1">
    <location>
        <begin position="122"/>
        <end position="147"/>
    </location>
</feature>
<evidence type="ECO:0000313" key="2">
    <source>
        <dbReference type="EMBL" id="MBD2722792.1"/>
    </source>
</evidence>
<organism evidence="2 3">
    <name type="scientific">Hymenobacter armeniacus</name>
    <dbReference type="NCBI Taxonomy" id="2771358"/>
    <lineage>
        <taxon>Bacteria</taxon>
        <taxon>Pseudomonadati</taxon>
        <taxon>Bacteroidota</taxon>
        <taxon>Cytophagia</taxon>
        <taxon>Cytophagales</taxon>
        <taxon>Hymenobacteraceae</taxon>
        <taxon>Hymenobacter</taxon>
    </lineage>
</organism>
<dbReference type="CDD" id="cd21809">
    <property type="entry name" value="ABC-2_lan_permease-like"/>
    <property type="match status" value="1"/>
</dbReference>